<protein>
    <submittedName>
        <fullName evidence="1">Uncharacterized protein</fullName>
    </submittedName>
</protein>
<name>A0A4Q9LGJ3_9MICR</name>
<dbReference type="AlphaFoldDB" id="A0A4Q9LGJ3"/>
<reference evidence="1 2" key="1">
    <citation type="submission" date="2017-12" db="EMBL/GenBank/DDBJ databases">
        <authorList>
            <person name="Pombert J.-F."/>
            <person name="Haag K.L."/>
            <person name="Ebert D."/>
        </authorList>
    </citation>
    <scope>NUCLEOTIDE SEQUENCE [LARGE SCALE GENOMIC DNA]</scope>
    <source>
        <strain evidence="1">IL-BN-2</strain>
    </source>
</reference>
<gene>
    <name evidence="1" type="ORF">CWI39_0468p0020</name>
</gene>
<comment type="caution">
    <text evidence="1">The sequence shown here is derived from an EMBL/GenBank/DDBJ whole genome shotgun (WGS) entry which is preliminary data.</text>
</comment>
<organism evidence="1 2">
    <name type="scientific">Hamiltosporidium magnivora</name>
    <dbReference type="NCBI Taxonomy" id="148818"/>
    <lineage>
        <taxon>Eukaryota</taxon>
        <taxon>Fungi</taxon>
        <taxon>Fungi incertae sedis</taxon>
        <taxon>Microsporidia</taxon>
        <taxon>Dubosqiidae</taxon>
        <taxon>Hamiltosporidium</taxon>
    </lineage>
</organism>
<proteinExistence type="predicted"/>
<sequence length="742" mass="86563">MVVITFNNILFNHLFGYLNVVWQSELDTSFYLEPNNSAFTGNDGIENYYYQASNYLNQAYSEINPSLCSPSSSLSNRVQTNYLSPYTQENPTNTVAYTAFNDQPNPQTVSSHLYSSDISSQNILPVEKLPRFDLAFCHSKESNQKALYNRDVPNFAPILQNNVLSHQEEYFLPTEQYQIPHENSNNLDSENNVHDSEITNALSSLINFHETFDYKSTISNTEFFNRITNNIDACESSEATYNSQSHKEGLNIRLLKRKKFVATAENTVLLSSREEGYKIKMTCEVHHDNTRKLSMTRCKLLDIILSRQLKSIQEGYNSILKSFIKLKKFERDDEKNDINEIILKNIHELNLDKVFLDNLHAQSYKDLISSNIKHIFYCIFLKNKTFIRETKSHPQHLTYTVQELEQIFSSEIANLKSQDNDASNVLKICSFFVDYEKKLLRDMSISMILEALKLPKISGIFIKFYECLKIDVFYEILVFIERHEKNVEQIIKKNHVVSTIFLLNALAIDLDKKKSISSQGKIWENLHLTSRVRIYADTFYRGQLFESLLRNLEEYETKANCYGMLNTCRFLLNVVTFGKCRKTLLFLQIPCLIAMILNKSFKLDNRQIKEFFAFILLLIKKKKTINSQEKFYNDMIQYFFETNSSIIDHLVRFNIFLIEKYTNAGRKKHLGCIFISKCKNVFESLGALSQNIPQKDLKLKQLYASQLYWIMIFGNRSSIYSNNFRNITNLATNLERKINELI</sequence>
<dbReference type="Proteomes" id="UP000293045">
    <property type="component" value="Unassembled WGS sequence"/>
</dbReference>
<dbReference type="VEuPathDB" id="MicrosporidiaDB:CWI39_0468p0020"/>
<evidence type="ECO:0000313" key="1">
    <source>
        <dbReference type="EMBL" id="TBU06555.1"/>
    </source>
</evidence>
<dbReference type="EMBL" id="PIXR01000468">
    <property type="protein sequence ID" value="TBU06555.1"/>
    <property type="molecule type" value="Genomic_DNA"/>
</dbReference>
<dbReference type="VEuPathDB" id="MicrosporidiaDB:CWI36_0186p0010"/>
<evidence type="ECO:0000313" key="2">
    <source>
        <dbReference type="Proteomes" id="UP000293045"/>
    </source>
</evidence>
<accession>A0A4Q9LGJ3</accession>